<evidence type="ECO:0000313" key="2">
    <source>
        <dbReference type="Proteomes" id="UP001196509"/>
    </source>
</evidence>
<dbReference type="Proteomes" id="UP001196509">
    <property type="component" value="Unassembled WGS sequence"/>
</dbReference>
<gene>
    <name evidence="1" type="ORF">K1W69_13155</name>
</gene>
<comment type="caution">
    <text evidence="1">The sequence shown here is derived from an EMBL/GenBank/DDBJ whole genome shotgun (WGS) entry which is preliminary data.</text>
</comment>
<reference evidence="1" key="1">
    <citation type="submission" date="2021-08" db="EMBL/GenBank/DDBJ databases">
        <title>Hoeflea bacterium WL0058 sp. nov., isolated from the sediment.</title>
        <authorList>
            <person name="Wang L."/>
            <person name="Zhang D."/>
        </authorList>
    </citation>
    <scope>NUCLEOTIDE SEQUENCE</scope>
    <source>
        <strain evidence="1">WL0058</strain>
    </source>
</reference>
<dbReference type="EMBL" id="JAICBX010000002">
    <property type="protein sequence ID" value="MBW8638138.1"/>
    <property type="molecule type" value="Genomic_DNA"/>
</dbReference>
<sequence length="812" mass="92882">MQSSLKISVLLGMALVLLAPVVSARAQFFVDRLVASECSAVVKGDDNVVTVNCSTISSEQLEEIMTAIDGGLRQAADNRDRYMEQYVRAEIRSWAAQNIDLPAYFGFQESPVAAETRPVQVAYGAGKTMFDNRDYANSALLLREAFDNAENRQSRARIGELVTASLFANGQHIEGLEFICERYASLPKNDHRYRHDIHSHVRAIAAKQGYRIALSTVSLLRFRRGCNRGDMSPIWAAIPIDIGWAIERGWPRKYVYDHTGPIPPADLELLKRLTSAGVPFADYGHYVLLEFDAIIENYPNSYLYEDAFAARVEFAGNAREAERLEKEFEARYPGSTLVPYMRKQLVEKFIAANDFAAAATASSRIDPAAFRAFEEERDLFDFYRRPLDVFLKKRKVWLTDFRAQLRIGNYDVLPDMFEQYRLDIRSLEAEPYNLTLDNLDTCIDQRMEAFRLHVFYPERDTEDTVDPADPCADEFFVGDLVADELLGLRFAIADANVLSLRTINTANNYIEEVARRLDNGSDEEIWETLEDVRLCTDYELVERYEQDRCLAVMWGLGKNVGHELLFSTYDYCAINCSPDYQVKALYLHASHLKRHRDFAESTALFKRIAQDYPQSHLVDDALTEVGYYYFAIRKDFSTAIRHFQTVVETYPDRNAYDNALNWLAILYRHTGDFGKSLDYSLRLVRTAADQRLKRFASERVEELRQLSDETLSHAMSDTVTFCNRWHDFFGSGWEQSFVAVCDVKRGSQPWRAGVRPGMRVLLLAEQPVVSVYEMARLSNGSTSLEIVFDGGWNEETFETIKIRMPFRALSPG</sequence>
<dbReference type="InterPro" id="IPR011990">
    <property type="entry name" value="TPR-like_helical_dom_sf"/>
</dbReference>
<dbReference type="SUPFAM" id="SSF48452">
    <property type="entry name" value="TPR-like"/>
    <property type="match status" value="1"/>
</dbReference>
<accession>A0AAE3D247</accession>
<dbReference type="Gene3D" id="1.25.40.10">
    <property type="entry name" value="Tetratricopeptide repeat domain"/>
    <property type="match status" value="1"/>
</dbReference>
<dbReference type="RefSeq" id="WP_220228789.1">
    <property type="nucleotide sequence ID" value="NZ_JAICBX010000002.1"/>
</dbReference>
<name>A0AAE3D247_9HYPH</name>
<organism evidence="1 2">
    <name type="scientific">Flavimaribacter sediminis</name>
    <dbReference type="NCBI Taxonomy" id="2865987"/>
    <lineage>
        <taxon>Bacteria</taxon>
        <taxon>Pseudomonadati</taxon>
        <taxon>Pseudomonadota</taxon>
        <taxon>Alphaproteobacteria</taxon>
        <taxon>Hyphomicrobiales</taxon>
        <taxon>Rhizobiaceae</taxon>
        <taxon>Flavimaribacter</taxon>
    </lineage>
</organism>
<proteinExistence type="predicted"/>
<dbReference type="AlphaFoldDB" id="A0AAE3D247"/>
<protein>
    <submittedName>
        <fullName evidence="1">Tetratricopeptide repeat protein</fullName>
    </submittedName>
</protein>
<evidence type="ECO:0000313" key="1">
    <source>
        <dbReference type="EMBL" id="MBW8638138.1"/>
    </source>
</evidence>
<keyword evidence="2" id="KW-1185">Reference proteome</keyword>